<proteinExistence type="predicted"/>
<keyword evidence="1" id="KW-0813">Transport</keyword>
<dbReference type="PIRSF" id="PIRSF000027">
    <property type="entry name" value="Cytc_c_prime"/>
    <property type="match status" value="1"/>
</dbReference>
<gene>
    <name evidence="9" type="ORF">LV82_01303</name>
</gene>
<sequence length="154" mass="15948">MKKLFAGLTLAAMVMGGAGLAQDKPPFAMEIKARQGIMAYRALNLGRLGAMAKGEAEYNAEAAQAAADALAASAQLDESLLWPEGSDHSANPATTADAKLWDIETDYDGKHTEFVNAALAMQQAAGQGLDQLKAAMGPLGASCGSCHKATRIPN</sequence>
<evidence type="ECO:0000256" key="4">
    <source>
        <dbReference type="ARBA" id="ARBA00022982"/>
    </source>
</evidence>
<dbReference type="GO" id="GO:0022900">
    <property type="term" value="P:electron transport chain"/>
    <property type="evidence" value="ECO:0007669"/>
    <property type="project" value="InterPro"/>
</dbReference>
<feature type="binding site" description="covalent" evidence="7">
    <location>
        <position position="143"/>
    </location>
    <ligand>
        <name>heme c</name>
        <dbReference type="ChEBI" id="CHEBI:61717"/>
    </ligand>
</feature>
<evidence type="ECO:0000256" key="8">
    <source>
        <dbReference type="SAM" id="SignalP"/>
    </source>
</evidence>
<comment type="PTM">
    <text evidence="7">Binds 1 heme group per subunit.</text>
</comment>
<evidence type="ECO:0000256" key="5">
    <source>
        <dbReference type="ARBA" id="ARBA00023004"/>
    </source>
</evidence>
<keyword evidence="2 7" id="KW-0349">Heme</keyword>
<feature type="chain" id="PRO_5015460679" evidence="8">
    <location>
        <begin position="22"/>
        <end position="154"/>
    </location>
</feature>
<dbReference type="GO" id="GO:0020037">
    <property type="term" value="F:heme binding"/>
    <property type="evidence" value="ECO:0007669"/>
    <property type="project" value="InterPro"/>
</dbReference>
<dbReference type="EMBL" id="PRDS01000003">
    <property type="protein sequence ID" value="PPB81257.1"/>
    <property type="molecule type" value="Genomic_DNA"/>
</dbReference>
<name>A0A2S5JIA7_9RHOB</name>
<dbReference type="Pfam" id="PF01322">
    <property type="entry name" value="Cytochrom_C_2"/>
    <property type="match status" value="1"/>
</dbReference>
<keyword evidence="5 6" id="KW-0408">Iron</keyword>
<dbReference type="Proteomes" id="UP000239736">
    <property type="component" value="Unassembled WGS sequence"/>
</dbReference>
<dbReference type="InterPro" id="IPR010980">
    <property type="entry name" value="Cyt_c/b562"/>
</dbReference>
<organism evidence="9 10">
    <name type="scientific">Albidovulum inexpectatum</name>
    <dbReference type="NCBI Taxonomy" id="196587"/>
    <lineage>
        <taxon>Bacteria</taxon>
        <taxon>Pseudomonadati</taxon>
        <taxon>Pseudomonadota</taxon>
        <taxon>Alphaproteobacteria</taxon>
        <taxon>Rhodobacterales</taxon>
        <taxon>Paracoccaceae</taxon>
        <taxon>Albidovulum</taxon>
    </lineage>
</organism>
<dbReference type="SUPFAM" id="SSF47175">
    <property type="entry name" value="Cytochromes"/>
    <property type="match status" value="1"/>
</dbReference>
<dbReference type="PROSITE" id="PS51009">
    <property type="entry name" value="CYTCII"/>
    <property type="match status" value="1"/>
</dbReference>
<keyword evidence="4" id="KW-0249">Electron transport</keyword>
<dbReference type="InterPro" id="IPR002321">
    <property type="entry name" value="Cyt_c_II"/>
</dbReference>
<reference evidence="9 10" key="1">
    <citation type="submission" date="2018-01" db="EMBL/GenBank/DDBJ databases">
        <title>Genomic Encyclopedia of Archaeal and Bacterial Type Strains, Phase II (KMG-II): from individual species to whole genera.</title>
        <authorList>
            <person name="Goeker M."/>
        </authorList>
    </citation>
    <scope>NUCLEOTIDE SEQUENCE [LARGE SCALE GENOMIC DNA]</scope>
    <source>
        <strain evidence="9 10">DSM 12048</strain>
    </source>
</reference>
<accession>A0A2S5JIA7</accession>
<feature type="signal peptide" evidence="8">
    <location>
        <begin position="1"/>
        <end position="21"/>
    </location>
</feature>
<evidence type="ECO:0000256" key="7">
    <source>
        <dbReference type="PIRSR" id="PIRSR000027-2"/>
    </source>
</evidence>
<keyword evidence="3 6" id="KW-0479">Metal-binding</keyword>
<dbReference type="Gene3D" id="1.20.120.10">
    <property type="entry name" value="Cytochrome c/b562"/>
    <property type="match status" value="1"/>
</dbReference>
<evidence type="ECO:0000256" key="6">
    <source>
        <dbReference type="PIRSR" id="PIRSR000027-1"/>
    </source>
</evidence>
<evidence type="ECO:0000256" key="1">
    <source>
        <dbReference type="ARBA" id="ARBA00022448"/>
    </source>
</evidence>
<keyword evidence="8" id="KW-0732">Signal</keyword>
<feature type="binding site" description="covalent" evidence="7">
    <location>
        <position position="146"/>
    </location>
    <ligand>
        <name>heme c</name>
        <dbReference type="ChEBI" id="CHEBI:61717"/>
    </ligand>
</feature>
<protein>
    <submittedName>
        <fullName evidence="9">Cytochrome c556</fullName>
    </submittedName>
</protein>
<dbReference type="GO" id="GO:0009055">
    <property type="term" value="F:electron transfer activity"/>
    <property type="evidence" value="ECO:0007669"/>
    <property type="project" value="InterPro"/>
</dbReference>
<comment type="caution">
    <text evidence="9">The sequence shown here is derived from an EMBL/GenBank/DDBJ whole genome shotgun (WGS) entry which is preliminary data.</text>
</comment>
<dbReference type="GO" id="GO:0042597">
    <property type="term" value="C:periplasmic space"/>
    <property type="evidence" value="ECO:0007669"/>
    <property type="project" value="InterPro"/>
</dbReference>
<dbReference type="GO" id="GO:0005506">
    <property type="term" value="F:iron ion binding"/>
    <property type="evidence" value="ECO:0007669"/>
    <property type="project" value="InterPro"/>
</dbReference>
<keyword evidence="10" id="KW-1185">Reference proteome</keyword>
<evidence type="ECO:0000313" key="10">
    <source>
        <dbReference type="Proteomes" id="UP000239736"/>
    </source>
</evidence>
<dbReference type="InterPro" id="IPR012127">
    <property type="entry name" value="Cyt_c_prime"/>
</dbReference>
<evidence type="ECO:0000256" key="3">
    <source>
        <dbReference type="ARBA" id="ARBA00022723"/>
    </source>
</evidence>
<evidence type="ECO:0000256" key="2">
    <source>
        <dbReference type="ARBA" id="ARBA00022617"/>
    </source>
</evidence>
<feature type="binding site" description="axial binding residue" evidence="6">
    <location>
        <position position="147"/>
    </location>
    <ligand>
        <name>heme c</name>
        <dbReference type="ChEBI" id="CHEBI:61717"/>
    </ligand>
    <ligandPart>
        <name>Fe</name>
        <dbReference type="ChEBI" id="CHEBI:18248"/>
    </ligandPart>
</feature>
<dbReference type="AlphaFoldDB" id="A0A2S5JIA7"/>
<evidence type="ECO:0000313" key="9">
    <source>
        <dbReference type="EMBL" id="PPB81257.1"/>
    </source>
</evidence>
<dbReference type="RefSeq" id="WP_170063363.1">
    <property type="nucleotide sequence ID" value="NZ_PRDS01000003.1"/>
</dbReference>